<feature type="compositionally biased region" description="Basic residues" evidence="2">
    <location>
        <begin position="794"/>
        <end position="803"/>
    </location>
</feature>
<feature type="compositionally biased region" description="Low complexity" evidence="2">
    <location>
        <begin position="569"/>
        <end position="578"/>
    </location>
</feature>
<evidence type="ECO:0000256" key="1">
    <source>
        <dbReference type="SAM" id="Coils"/>
    </source>
</evidence>
<protein>
    <submittedName>
        <fullName evidence="4">Uncharacterized protein</fullName>
    </submittedName>
</protein>
<feature type="compositionally biased region" description="Low complexity" evidence="2">
    <location>
        <begin position="410"/>
        <end position="419"/>
    </location>
</feature>
<feature type="region of interest" description="Disordered" evidence="2">
    <location>
        <begin position="387"/>
        <end position="529"/>
    </location>
</feature>
<feature type="compositionally biased region" description="Basic and acidic residues" evidence="2">
    <location>
        <begin position="235"/>
        <end position="249"/>
    </location>
</feature>
<keyword evidence="3" id="KW-1133">Transmembrane helix</keyword>
<dbReference type="AlphaFoldDB" id="A0ABD3MVS3"/>
<feature type="transmembrane region" description="Helical" evidence="3">
    <location>
        <begin position="701"/>
        <end position="725"/>
    </location>
</feature>
<feature type="region of interest" description="Disordered" evidence="2">
    <location>
        <begin position="791"/>
        <end position="834"/>
    </location>
</feature>
<comment type="caution">
    <text evidence="4">The sequence shown here is derived from an EMBL/GenBank/DDBJ whole genome shotgun (WGS) entry which is preliminary data.</text>
</comment>
<evidence type="ECO:0000256" key="2">
    <source>
        <dbReference type="SAM" id="MobiDB-lite"/>
    </source>
</evidence>
<feature type="region of interest" description="Disordered" evidence="2">
    <location>
        <begin position="287"/>
        <end position="310"/>
    </location>
</feature>
<organism evidence="4 5">
    <name type="scientific">Cyclotella atomus</name>
    <dbReference type="NCBI Taxonomy" id="382360"/>
    <lineage>
        <taxon>Eukaryota</taxon>
        <taxon>Sar</taxon>
        <taxon>Stramenopiles</taxon>
        <taxon>Ochrophyta</taxon>
        <taxon>Bacillariophyta</taxon>
        <taxon>Coscinodiscophyceae</taxon>
        <taxon>Thalassiosirophycidae</taxon>
        <taxon>Stephanodiscales</taxon>
        <taxon>Stephanodiscaceae</taxon>
        <taxon>Cyclotella</taxon>
    </lineage>
</organism>
<feature type="region of interest" description="Disordered" evidence="2">
    <location>
        <begin position="549"/>
        <end position="578"/>
    </location>
</feature>
<evidence type="ECO:0000256" key="3">
    <source>
        <dbReference type="SAM" id="Phobius"/>
    </source>
</evidence>
<keyword evidence="1" id="KW-0175">Coiled coil</keyword>
<proteinExistence type="predicted"/>
<feature type="compositionally biased region" description="Acidic residues" evidence="2">
    <location>
        <begin position="290"/>
        <end position="302"/>
    </location>
</feature>
<feature type="coiled-coil region" evidence="1">
    <location>
        <begin position="112"/>
        <end position="139"/>
    </location>
</feature>
<feature type="region of interest" description="Disordered" evidence="2">
    <location>
        <begin position="147"/>
        <end position="255"/>
    </location>
</feature>
<gene>
    <name evidence="4" type="ORF">ACHAWO_012436</name>
</gene>
<reference evidence="4 5" key="1">
    <citation type="submission" date="2024-10" db="EMBL/GenBank/DDBJ databases">
        <title>Updated reference genomes for cyclostephanoid diatoms.</title>
        <authorList>
            <person name="Roberts W.R."/>
            <person name="Alverson A.J."/>
        </authorList>
    </citation>
    <scope>NUCLEOTIDE SEQUENCE [LARGE SCALE GENOMIC DNA]</scope>
    <source>
        <strain evidence="4 5">AJA010-31</strain>
    </source>
</reference>
<feature type="compositionally biased region" description="Basic and acidic residues" evidence="2">
    <location>
        <begin position="429"/>
        <end position="451"/>
    </location>
</feature>
<keyword evidence="3" id="KW-0472">Membrane</keyword>
<keyword evidence="3" id="KW-0812">Transmembrane</keyword>
<evidence type="ECO:0000313" key="4">
    <source>
        <dbReference type="EMBL" id="KAL3766357.1"/>
    </source>
</evidence>
<feature type="compositionally biased region" description="Low complexity" evidence="2">
    <location>
        <begin position="502"/>
        <end position="512"/>
    </location>
</feature>
<feature type="transmembrane region" description="Helical" evidence="3">
    <location>
        <begin position="644"/>
        <end position="663"/>
    </location>
</feature>
<dbReference type="EMBL" id="JALLPJ020001387">
    <property type="protein sequence ID" value="KAL3766357.1"/>
    <property type="molecule type" value="Genomic_DNA"/>
</dbReference>
<feature type="compositionally biased region" description="Basic residues" evidence="2">
    <location>
        <begin position="223"/>
        <end position="234"/>
    </location>
</feature>
<evidence type="ECO:0000313" key="5">
    <source>
        <dbReference type="Proteomes" id="UP001530400"/>
    </source>
</evidence>
<feature type="compositionally biased region" description="Basic and acidic residues" evidence="2">
    <location>
        <begin position="204"/>
        <end position="222"/>
    </location>
</feature>
<feature type="transmembrane region" description="Helical" evidence="3">
    <location>
        <begin position="669"/>
        <end position="694"/>
    </location>
</feature>
<feature type="compositionally biased region" description="Polar residues" evidence="2">
    <location>
        <begin position="387"/>
        <end position="402"/>
    </location>
</feature>
<feature type="compositionally biased region" description="Low complexity" evidence="2">
    <location>
        <begin position="9"/>
        <end position="21"/>
    </location>
</feature>
<keyword evidence="5" id="KW-1185">Reference proteome</keyword>
<feature type="region of interest" description="Disordered" evidence="2">
    <location>
        <begin position="1"/>
        <end position="28"/>
    </location>
</feature>
<name>A0ABD3MVS3_9STRA</name>
<sequence length="834" mass="91137">MKRSRYPTSTMSSLKSSSSSSVAIKPGQHRIDSIADHAASMIMSEEETIVTPNKTKLTKKNLEALSTQDAYSVRCPKNLVCSPTNSLCSQSTALSRARTEIEGRRKSRAAARARASAALDEIQSRNKDAKEKAWAALEQIQRSRSFGSRIGSMKSSSNEEEEERRQPVSLNFNQLDETREENEDRVGQVIMVKSPSSKSKKHAEKADVNEKKVRYQENEKTSKERRKRGTRRSRDKSVQHKDSNKEKTVPTEPSTNNFVFTEEALLAVSQAALEVAVSPKSLETIASVDEKDELGGDQDENTGMDPDGIVSTDAAADLQSLASSKAKSKTSKSTSSPMLSEADVFAVSLAALDVSTQMDSFPVEDEHMIIDKYGILDDVSGMNDVSSTPFVSTASEASTQPYTKDAQRKSSSSTVVSEMSKFDQNSTAEGDRMETSVFTTEERKEIAEEPTPRVSNSSPVPPPERALSPVAVETASLSPDDVKAPTSVQNDATLKSEEESTRASSGSSSSWENENEQTDNEQQSIEKKPSEIDKEMGALDSMMFQKKGLGQLNNAKPPPAVETGLTTNSEYSGHSSYSSDDMTNDLTLNKSMGPVWQKALNDAQKTLHPKSDKKSEGMLHVDDGSVADDDTVFSAKPGFNRERLQSVASFGVLFLLMNSLFVILDASSFAIRVFGLVGLISATFPLMVMCMYLMSSKTQHSFWLCSIKMLLIGSLCQVCTLILFICLEIGAGAGAVGFISLASLLALTVEMNTNSPVSIKPGKGDTPQLMIGDMMKCLVLFGLSPADEHESNQRRLRRKKKNSRLLDRTLDEDDAGIETKQQRSSESYMPPDIV</sequence>
<accession>A0ABD3MVS3</accession>
<dbReference type="Proteomes" id="UP001530400">
    <property type="component" value="Unassembled WGS sequence"/>
</dbReference>